<dbReference type="PANTHER" id="PTHR35795:SF1">
    <property type="entry name" value="BIS(5'-NUCLEOSYL)-TETRAPHOSPHATASE, SYMMETRICAL"/>
    <property type="match status" value="1"/>
</dbReference>
<dbReference type="Pfam" id="PF01966">
    <property type="entry name" value="HD"/>
    <property type="match status" value="1"/>
</dbReference>
<keyword evidence="2" id="KW-0479">Metal-binding</keyword>
<dbReference type="OrthoDB" id="9782134at2"/>
<dbReference type="SUPFAM" id="SSF109604">
    <property type="entry name" value="HD-domain/PDEase-like"/>
    <property type="match status" value="1"/>
</dbReference>
<dbReference type="AlphaFoldDB" id="A0A7X2D1W7"/>
<keyword evidence="3" id="KW-0547">Nucleotide-binding</keyword>
<feature type="domain" description="HD/PDEase" evidence="7">
    <location>
        <begin position="14"/>
        <end position="145"/>
    </location>
</feature>
<dbReference type="SMART" id="SM00471">
    <property type="entry name" value="HDc"/>
    <property type="match status" value="1"/>
</dbReference>
<evidence type="ECO:0000259" key="7">
    <source>
        <dbReference type="SMART" id="SM00471"/>
    </source>
</evidence>
<dbReference type="Proteomes" id="UP000439550">
    <property type="component" value="Unassembled WGS sequence"/>
</dbReference>
<dbReference type="GO" id="GO:0008803">
    <property type="term" value="F:bis(5'-nucleosyl)-tetraphosphatase (symmetrical) activity"/>
    <property type="evidence" value="ECO:0007669"/>
    <property type="project" value="UniProtKB-EC"/>
</dbReference>
<comment type="caution">
    <text evidence="8">The sequence shown here is derived from an EMBL/GenBank/DDBJ whole genome shotgun (WGS) entry which is preliminary data.</text>
</comment>
<gene>
    <name evidence="8" type="ORF">GHI93_06070</name>
</gene>
<sequence length="195" mass="22234">MTREEILQQLRSQVKASRYKHCLGVEKAARELAVRFGYENPEVAALAGLLHDYAKEQPQAEYLRLIDMYGLDEALKDWGNNVLHGLVGWLKIKEDFPFIAQEHPEILQAIKTHTVGSSTMSMLDKIVYVADYIEENRTFEGVDEARKIAQRSLDAAVAFETVRTVEFLAKKRVPIYPQTIETYNAYVNALTAVEE</sequence>
<dbReference type="InterPro" id="IPR051094">
    <property type="entry name" value="Diverse_Catalytic_Enzymes"/>
</dbReference>
<evidence type="ECO:0000256" key="1">
    <source>
        <dbReference type="ARBA" id="ARBA00012506"/>
    </source>
</evidence>
<dbReference type="RefSeq" id="WP_153496176.1">
    <property type="nucleotide sequence ID" value="NZ_CAXYUY010000007.1"/>
</dbReference>
<keyword evidence="9" id="KW-1185">Reference proteome</keyword>
<dbReference type="NCBIfam" id="TIGR00488">
    <property type="entry name" value="bis(5'-nucleosyl)-tetraphosphatase (symmetrical) YqeK"/>
    <property type="match status" value="1"/>
</dbReference>
<dbReference type="GO" id="GO:0000166">
    <property type="term" value="F:nucleotide binding"/>
    <property type="evidence" value="ECO:0007669"/>
    <property type="project" value="UniProtKB-KW"/>
</dbReference>
<dbReference type="InterPro" id="IPR006674">
    <property type="entry name" value="HD_domain"/>
</dbReference>
<evidence type="ECO:0000256" key="3">
    <source>
        <dbReference type="ARBA" id="ARBA00022741"/>
    </source>
</evidence>
<protein>
    <recommendedName>
        <fullName evidence="1">bis(5'-nucleosyl)-tetraphosphatase (symmetrical)</fullName>
        <ecNumber evidence="1">3.6.1.41</ecNumber>
    </recommendedName>
</protein>
<evidence type="ECO:0000313" key="8">
    <source>
        <dbReference type="EMBL" id="MQW39505.1"/>
    </source>
</evidence>
<dbReference type="GO" id="GO:0046872">
    <property type="term" value="F:metal ion binding"/>
    <property type="evidence" value="ECO:0007669"/>
    <property type="project" value="UniProtKB-KW"/>
</dbReference>
<name>A0A7X2D1W7_9LACT</name>
<organism evidence="8 9">
    <name type="scientific">Lactococcus hircilactis</name>
    <dbReference type="NCBI Taxonomy" id="1494462"/>
    <lineage>
        <taxon>Bacteria</taxon>
        <taxon>Bacillati</taxon>
        <taxon>Bacillota</taxon>
        <taxon>Bacilli</taxon>
        <taxon>Lactobacillales</taxon>
        <taxon>Streptococcaceae</taxon>
        <taxon>Lactococcus</taxon>
    </lineage>
</organism>
<keyword evidence="4" id="KW-0378">Hydrolase</keyword>
<dbReference type="EMBL" id="WITJ01000007">
    <property type="protein sequence ID" value="MQW39505.1"/>
    <property type="molecule type" value="Genomic_DNA"/>
</dbReference>
<proteinExistence type="predicted"/>
<reference evidence="8 9" key="1">
    <citation type="submission" date="2019-10" db="EMBL/GenBank/DDBJ databases">
        <authorList>
            <person name="Dong K."/>
        </authorList>
    </citation>
    <scope>NUCLEOTIDE SEQUENCE [LARGE SCALE GENOMIC DNA]</scope>
    <source>
        <strain evidence="8 9">DSM 28960</strain>
    </source>
</reference>
<evidence type="ECO:0000256" key="2">
    <source>
        <dbReference type="ARBA" id="ARBA00022723"/>
    </source>
</evidence>
<accession>A0A7X2D1W7</accession>
<evidence type="ECO:0000256" key="6">
    <source>
        <dbReference type="ARBA" id="ARBA00049417"/>
    </source>
</evidence>
<comment type="catalytic activity">
    <reaction evidence="6">
        <text>P(1),P(4)-bis(5'-adenosyl) tetraphosphate + H2O = 2 ADP + 2 H(+)</text>
        <dbReference type="Rhea" id="RHEA:24252"/>
        <dbReference type="ChEBI" id="CHEBI:15377"/>
        <dbReference type="ChEBI" id="CHEBI:15378"/>
        <dbReference type="ChEBI" id="CHEBI:58141"/>
        <dbReference type="ChEBI" id="CHEBI:456216"/>
        <dbReference type="EC" id="3.6.1.41"/>
    </reaction>
</comment>
<evidence type="ECO:0000313" key="9">
    <source>
        <dbReference type="Proteomes" id="UP000439550"/>
    </source>
</evidence>
<dbReference type="PANTHER" id="PTHR35795">
    <property type="entry name" value="SLR1885 PROTEIN"/>
    <property type="match status" value="1"/>
</dbReference>
<dbReference type="Gene3D" id="1.10.3210.10">
    <property type="entry name" value="Hypothetical protein af1432"/>
    <property type="match status" value="1"/>
</dbReference>
<dbReference type="InterPro" id="IPR003607">
    <property type="entry name" value="HD/PDEase_dom"/>
</dbReference>
<evidence type="ECO:0000256" key="5">
    <source>
        <dbReference type="ARBA" id="ARBA00023004"/>
    </source>
</evidence>
<keyword evidence="5" id="KW-0408">Iron</keyword>
<dbReference type="InterPro" id="IPR005249">
    <property type="entry name" value="YqeK"/>
</dbReference>
<evidence type="ECO:0000256" key="4">
    <source>
        <dbReference type="ARBA" id="ARBA00022801"/>
    </source>
</evidence>
<dbReference type="CDD" id="cd00077">
    <property type="entry name" value="HDc"/>
    <property type="match status" value="1"/>
</dbReference>
<dbReference type="EC" id="3.6.1.41" evidence="1"/>